<protein>
    <recommendedName>
        <fullName evidence="5">PLAC domain-containing protein</fullName>
    </recommendedName>
</protein>
<dbReference type="PANTHER" id="PTHR13723:SF200">
    <property type="entry name" value="ADAM METALLOPEPTIDASE WITH THROMBOSPONDIN TYPE 1 MOTIF B, ISOFORM B"/>
    <property type="match status" value="1"/>
</dbReference>
<dbReference type="Pfam" id="PF19030">
    <property type="entry name" value="TSP1_ADAMTS"/>
    <property type="match status" value="2"/>
</dbReference>
<dbReference type="Proteomes" id="UP001434883">
    <property type="component" value="Unassembled WGS sequence"/>
</dbReference>
<dbReference type="InterPro" id="IPR036383">
    <property type="entry name" value="TSP1_rpt_sf"/>
</dbReference>
<keyword evidence="7" id="KW-1185">Reference proteome</keyword>
<dbReference type="InterPro" id="IPR010909">
    <property type="entry name" value="PLAC"/>
</dbReference>
<evidence type="ECO:0000256" key="2">
    <source>
        <dbReference type="ARBA" id="ARBA00022525"/>
    </source>
</evidence>
<gene>
    <name evidence="6" type="ORF">XENOCAPTIV_027010</name>
</gene>
<evidence type="ECO:0000256" key="4">
    <source>
        <dbReference type="ARBA" id="ARBA00022737"/>
    </source>
</evidence>
<organism evidence="6 7">
    <name type="scientific">Xenoophorus captivus</name>
    <dbReference type="NCBI Taxonomy" id="1517983"/>
    <lineage>
        <taxon>Eukaryota</taxon>
        <taxon>Metazoa</taxon>
        <taxon>Chordata</taxon>
        <taxon>Craniata</taxon>
        <taxon>Vertebrata</taxon>
        <taxon>Euteleostomi</taxon>
        <taxon>Actinopterygii</taxon>
        <taxon>Neopterygii</taxon>
        <taxon>Teleostei</taxon>
        <taxon>Neoteleostei</taxon>
        <taxon>Acanthomorphata</taxon>
        <taxon>Ovalentaria</taxon>
        <taxon>Atherinomorphae</taxon>
        <taxon>Cyprinodontiformes</taxon>
        <taxon>Goodeidae</taxon>
        <taxon>Xenoophorus</taxon>
    </lineage>
</organism>
<evidence type="ECO:0000313" key="6">
    <source>
        <dbReference type="EMBL" id="MEQ2194305.1"/>
    </source>
</evidence>
<proteinExistence type="predicted"/>
<dbReference type="PANTHER" id="PTHR13723">
    <property type="entry name" value="ADAMTS A DISINTEGRIN AND METALLOPROTEASE WITH THROMBOSPONDIN MOTIFS PROTEASE"/>
    <property type="match status" value="1"/>
</dbReference>
<dbReference type="InterPro" id="IPR000884">
    <property type="entry name" value="TSP1_rpt"/>
</dbReference>
<evidence type="ECO:0000256" key="1">
    <source>
        <dbReference type="ARBA" id="ARBA00004613"/>
    </source>
</evidence>
<dbReference type="Pfam" id="PF08686">
    <property type="entry name" value="PLAC"/>
    <property type="match status" value="1"/>
</dbReference>
<dbReference type="SUPFAM" id="SSF82895">
    <property type="entry name" value="TSP-1 type 1 repeat"/>
    <property type="match status" value="2"/>
</dbReference>
<name>A0ABV0QEQ3_9TELE</name>
<evidence type="ECO:0000313" key="7">
    <source>
        <dbReference type="Proteomes" id="UP001434883"/>
    </source>
</evidence>
<dbReference type="EMBL" id="JAHRIN010009091">
    <property type="protein sequence ID" value="MEQ2194305.1"/>
    <property type="molecule type" value="Genomic_DNA"/>
</dbReference>
<dbReference type="Gene3D" id="2.20.100.10">
    <property type="entry name" value="Thrombospondin type-1 (TSP1) repeat"/>
    <property type="match status" value="2"/>
</dbReference>
<feature type="domain" description="PLAC" evidence="5">
    <location>
        <begin position="231"/>
        <end position="268"/>
    </location>
</feature>
<keyword evidence="3" id="KW-0732">Signal</keyword>
<dbReference type="PROSITE" id="PS50092">
    <property type="entry name" value="TSP1"/>
    <property type="match status" value="2"/>
</dbReference>
<evidence type="ECO:0000256" key="3">
    <source>
        <dbReference type="ARBA" id="ARBA00022729"/>
    </source>
</evidence>
<comment type="caution">
    <text evidence="6">The sequence shown here is derived from an EMBL/GenBank/DDBJ whole genome shotgun (WGS) entry which is preliminary data.</text>
</comment>
<comment type="subcellular location">
    <subcellularLocation>
        <location evidence="1">Secreted</location>
    </subcellularLocation>
</comment>
<evidence type="ECO:0000259" key="5">
    <source>
        <dbReference type="PROSITE" id="PS50900"/>
    </source>
</evidence>
<sequence>MQPELRRRGVHTAGSVCSEDQSHQCGQPARFSMSTCSPIIKARLQHTQLPTSLDHGAVVSGLHKPATQESCFIKRCQKQRKVQWFVSTWQECSATCGQGNQARFIKCAEKDTAGKYRELTAKKCNHVPKPKVELQRPCILAECPTRSTPPVHRWRTPHHPYPPQPLPQAPPSPHWYSSPWSQCSETCGGGVQARTVQCQIQGKPSIGCVLHLRPSSSQACNTNFCPQPDKKDLACRDYFNWCYLVPQHGVCSHKFYGKQCCHSCSNSNL</sequence>
<accession>A0ABV0QEQ3</accession>
<dbReference type="InterPro" id="IPR050439">
    <property type="entry name" value="ADAMTS_ADAMTS-like"/>
</dbReference>
<keyword evidence="2" id="KW-0964">Secreted</keyword>
<dbReference type="PROSITE" id="PS50900">
    <property type="entry name" value="PLAC"/>
    <property type="match status" value="1"/>
</dbReference>
<reference evidence="6 7" key="1">
    <citation type="submission" date="2021-06" db="EMBL/GenBank/DDBJ databases">
        <authorList>
            <person name="Palmer J.M."/>
        </authorList>
    </citation>
    <scope>NUCLEOTIDE SEQUENCE [LARGE SCALE GENOMIC DNA]</scope>
    <source>
        <strain evidence="6 7">XC_2019</strain>
        <tissue evidence="6">Muscle</tissue>
    </source>
</reference>
<keyword evidence="4" id="KW-0677">Repeat</keyword>
<dbReference type="SMART" id="SM00209">
    <property type="entry name" value="TSP1"/>
    <property type="match status" value="2"/>
</dbReference>